<reference evidence="3" key="1">
    <citation type="submission" date="2021-02" db="EMBL/GenBank/DDBJ databases">
        <authorList>
            <person name="Nowell W R."/>
        </authorList>
    </citation>
    <scope>NUCLEOTIDE SEQUENCE</scope>
</reference>
<dbReference type="AlphaFoldDB" id="A0A816G1E5"/>
<dbReference type="EMBL" id="CAJNOV010000062">
    <property type="protein sequence ID" value="CAF0972431.1"/>
    <property type="molecule type" value="Genomic_DNA"/>
</dbReference>
<dbReference type="EMBL" id="CAJNOW010018804">
    <property type="protein sequence ID" value="CAF1668425.1"/>
    <property type="molecule type" value="Genomic_DNA"/>
</dbReference>
<dbReference type="Proteomes" id="UP000663834">
    <property type="component" value="Unassembled WGS sequence"/>
</dbReference>
<dbReference type="Proteomes" id="UP000663855">
    <property type="component" value="Unassembled WGS sequence"/>
</dbReference>
<sequence length="77" mass="9091">MLTWFLRFLIFIIVCLCIVHSYPSPMSNQKWLAERIGHYPNGVYEIPTDSDENDPTVNSRMPTWLFRIRKFCCAPPL</sequence>
<feature type="signal peptide" evidence="1">
    <location>
        <begin position="1"/>
        <end position="21"/>
    </location>
</feature>
<organism evidence="3 4">
    <name type="scientific">Rotaria magnacalcarata</name>
    <dbReference type="NCBI Taxonomy" id="392030"/>
    <lineage>
        <taxon>Eukaryota</taxon>
        <taxon>Metazoa</taxon>
        <taxon>Spiralia</taxon>
        <taxon>Gnathifera</taxon>
        <taxon>Rotifera</taxon>
        <taxon>Eurotatoria</taxon>
        <taxon>Bdelloidea</taxon>
        <taxon>Philodinida</taxon>
        <taxon>Philodinidae</taxon>
        <taxon>Rotaria</taxon>
    </lineage>
</organism>
<evidence type="ECO:0000313" key="4">
    <source>
        <dbReference type="Proteomes" id="UP000663834"/>
    </source>
</evidence>
<accession>A0A816G1E5</accession>
<dbReference type="OrthoDB" id="9970026at2759"/>
<protein>
    <submittedName>
        <fullName evidence="3">Uncharacterized protein</fullName>
    </submittedName>
</protein>
<evidence type="ECO:0000313" key="2">
    <source>
        <dbReference type="EMBL" id="CAF0972431.1"/>
    </source>
</evidence>
<keyword evidence="1" id="KW-0732">Signal</keyword>
<comment type="caution">
    <text evidence="3">The sequence shown here is derived from an EMBL/GenBank/DDBJ whole genome shotgun (WGS) entry which is preliminary data.</text>
</comment>
<evidence type="ECO:0000256" key="1">
    <source>
        <dbReference type="SAM" id="SignalP"/>
    </source>
</evidence>
<feature type="chain" id="PRO_5036230073" evidence="1">
    <location>
        <begin position="22"/>
        <end position="77"/>
    </location>
</feature>
<gene>
    <name evidence="2" type="ORF">CJN711_LOCUS939</name>
    <name evidence="3" type="ORF">KQP761_LOCUS33694</name>
</gene>
<evidence type="ECO:0000313" key="3">
    <source>
        <dbReference type="EMBL" id="CAF1668425.1"/>
    </source>
</evidence>
<proteinExistence type="predicted"/>
<name>A0A816G1E5_9BILA</name>